<sequence length="209" mass="23377">MAPTGQDAPAYTDNTRLVITRDVEGSKRVQGTQTTWGNHVLRANSVVYTKGDKVLAPRTSINTDPHLSLQDYTYKLQTTFPEVVEEANLSKTLYVGSMNPNKIPHLALSATKNGPPNSNFYGRGQRVYIRPGFGPFIYQIGHSTLSLKAGDLIQLEAEATTKSDARLKEELSIPNTYYLQVYKVELRKVAKTMEWRSKHAVAHQDLQLV</sequence>
<keyword evidence="2" id="KW-1185">Reference proteome</keyword>
<dbReference type="EMBL" id="CACVBS010000068">
    <property type="protein sequence ID" value="CAA7268459.1"/>
    <property type="molecule type" value="Genomic_DNA"/>
</dbReference>
<reference evidence="1 2" key="1">
    <citation type="submission" date="2020-01" db="EMBL/GenBank/DDBJ databases">
        <authorList>
            <person name="Gupta K D."/>
        </authorList>
    </citation>
    <scope>NUCLEOTIDE SEQUENCE [LARGE SCALE GENOMIC DNA]</scope>
</reference>
<evidence type="ECO:0000313" key="2">
    <source>
        <dbReference type="Proteomes" id="UP000467700"/>
    </source>
</evidence>
<proteinExistence type="predicted"/>
<name>A0A8S0VTB6_CYCAE</name>
<dbReference type="Proteomes" id="UP000467700">
    <property type="component" value="Unassembled WGS sequence"/>
</dbReference>
<gene>
    <name evidence="1" type="ORF">AAE3_LOCUS10645</name>
</gene>
<comment type="caution">
    <text evidence="1">The sequence shown here is derived from an EMBL/GenBank/DDBJ whole genome shotgun (WGS) entry which is preliminary data.</text>
</comment>
<evidence type="ECO:0000313" key="1">
    <source>
        <dbReference type="EMBL" id="CAA7268459.1"/>
    </source>
</evidence>
<protein>
    <submittedName>
        <fullName evidence="1">Uncharacterized protein</fullName>
    </submittedName>
</protein>
<organism evidence="1 2">
    <name type="scientific">Cyclocybe aegerita</name>
    <name type="common">Black poplar mushroom</name>
    <name type="synonym">Agrocybe aegerita</name>
    <dbReference type="NCBI Taxonomy" id="1973307"/>
    <lineage>
        <taxon>Eukaryota</taxon>
        <taxon>Fungi</taxon>
        <taxon>Dikarya</taxon>
        <taxon>Basidiomycota</taxon>
        <taxon>Agaricomycotina</taxon>
        <taxon>Agaricomycetes</taxon>
        <taxon>Agaricomycetidae</taxon>
        <taxon>Agaricales</taxon>
        <taxon>Agaricineae</taxon>
        <taxon>Bolbitiaceae</taxon>
        <taxon>Cyclocybe</taxon>
    </lineage>
</organism>
<dbReference type="OrthoDB" id="10283814at2759"/>
<accession>A0A8S0VTB6</accession>
<dbReference type="AlphaFoldDB" id="A0A8S0VTB6"/>